<evidence type="ECO:0000313" key="1">
    <source>
        <dbReference type="EMBL" id="KAI4348128.1"/>
    </source>
</evidence>
<reference evidence="1 2" key="1">
    <citation type="journal article" date="2022" name="DNA Res.">
        <title>Chromosomal-level genome assembly of the orchid tree Bauhinia variegata (Leguminosae; Cercidoideae) supports the allotetraploid origin hypothesis of Bauhinia.</title>
        <authorList>
            <person name="Zhong Y."/>
            <person name="Chen Y."/>
            <person name="Zheng D."/>
            <person name="Pang J."/>
            <person name="Liu Y."/>
            <person name="Luo S."/>
            <person name="Meng S."/>
            <person name="Qian L."/>
            <person name="Wei D."/>
            <person name="Dai S."/>
            <person name="Zhou R."/>
        </authorList>
    </citation>
    <scope>NUCLEOTIDE SEQUENCE [LARGE SCALE GENOMIC DNA]</scope>
    <source>
        <strain evidence="1">BV-YZ2020</strain>
    </source>
</reference>
<keyword evidence="2" id="KW-1185">Reference proteome</keyword>
<name>A0ACB9PID5_BAUVA</name>
<proteinExistence type="predicted"/>
<comment type="caution">
    <text evidence="1">The sequence shown here is derived from an EMBL/GenBank/DDBJ whole genome shotgun (WGS) entry which is preliminary data.</text>
</comment>
<gene>
    <name evidence="1" type="ORF">L6164_008887</name>
</gene>
<organism evidence="1 2">
    <name type="scientific">Bauhinia variegata</name>
    <name type="common">Purple orchid tree</name>
    <name type="synonym">Phanera variegata</name>
    <dbReference type="NCBI Taxonomy" id="167791"/>
    <lineage>
        <taxon>Eukaryota</taxon>
        <taxon>Viridiplantae</taxon>
        <taxon>Streptophyta</taxon>
        <taxon>Embryophyta</taxon>
        <taxon>Tracheophyta</taxon>
        <taxon>Spermatophyta</taxon>
        <taxon>Magnoliopsida</taxon>
        <taxon>eudicotyledons</taxon>
        <taxon>Gunneridae</taxon>
        <taxon>Pentapetalae</taxon>
        <taxon>rosids</taxon>
        <taxon>fabids</taxon>
        <taxon>Fabales</taxon>
        <taxon>Fabaceae</taxon>
        <taxon>Cercidoideae</taxon>
        <taxon>Cercideae</taxon>
        <taxon>Bauhiniinae</taxon>
        <taxon>Bauhinia</taxon>
    </lineage>
</organism>
<protein>
    <submittedName>
        <fullName evidence="1">Uncharacterized protein</fullName>
    </submittedName>
</protein>
<sequence>MVSLRRRRLIFGLKPGPDHPLPLYYENIPPRRKDIQKNEPETENDVLSNSEDGIIGNDMMGESSRGRGGGEGHGLENACTNTPTSPYVTNSASAYSRESSPVNLTLDIGTMSTPNGGSSSSTPQSTQHHPGSSPTPDFTDNHGPIPGSRDQDGRIWIFPGAKFDFEPSYGLSKVISSIIKEKFEHAWATWTEKIFTWLPENETQIRASFNHRGSCIMKNAMNMVRRGTDKGTWLSSQIRAKLQQKWDTDAFKRRSKIAKKNRASNGGSANYTGGSISIAEHRKRLDEYFQRWQDARTRASRQGSSSQDESSPTSDNTIYKKVVGGRNKKGYMYGVGHLGDEYFSSSSSQSLSTNFYSMESMRQTVSVLKKQLQGKEVRELTLQEELNKANQEILNMRVMMQHMMEHLQMCNLSLGTQPTSLFYPHSQTLPNMTRGCHSPPN</sequence>
<dbReference type="Proteomes" id="UP000828941">
    <property type="component" value="Chromosome 4"/>
</dbReference>
<evidence type="ECO:0000313" key="2">
    <source>
        <dbReference type="Proteomes" id="UP000828941"/>
    </source>
</evidence>
<dbReference type="EMBL" id="CM039429">
    <property type="protein sequence ID" value="KAI4348128.1"/>
    <property type="molecule type" value="Genomic_DNA"/>
</dbReference>
<accession>A0ACB9PID5</accession>